<keyword evidence="2" id="KW-0614">Plasmid</keyword>
<feature type="compositionally biased region" description="Low complexity" evidence="1">
    <location>
        <begin position="101"/>
        <end position="113"/>
    </location>
</feature>
<evidence type="ECO:0000313" key="2">
    <source>
        <dbReference type="EMBL" id="AKF15810.1"/>
    </source>
</evidence>
<protein>
    <submittedName>
        <fullName evidence="2">Uncharacterized protein</fullName>
    </submittedName>
</protein>
<dbReference type="AlphaFoldDB" id="A0A0F6YRC1"/>
<evidence type="ECO:0000256" key="1">
    <source>
        <dbReference type="SAM" id="MobiDB-lite"/>
    </source>
</evidence>
<geneLocation type="plasmid" evidence="2">
    <name>pJD12</name>
</geneLocation>
<dbReference type="EMBL" id="KR152226">
    <property type="protein sequence ID" value="AKF15810.1"/>
    <property type="molecule type" value="Genomic_DNA"/>
</dbReference>
<reference evidence="2" key="1">
    <citation type="journal article" date="2015" name="Genome Announc.">
        <title>Complete Genome Sequence of the Linear Plasmid pJD12 Hosted by Micrococcus sp. D12, Isolated from a High-Altitude Volcanic Lake in Argentina.</title>
        <authorList>
            <person name="Dib J.R."/>
            <person name="Angelov A."/>
            <person name="Liebl W."/>
            <person name="Dobber J."/>
            <person name="Voget S."/>
            <person name="Schuldes J."/>
            <person name="Gorriti M."/>
            <person name="Farias M.E."/>
            <person name="Meinhardt F."/>
            <person name="Daniel R."/>
        </authorList>
    </citation>
    <scope>NUCLEOTIDE SEQUENCE</scope>
    <source>
        <strain evidence="2">MG-2010-D12</strain>
        <plasmid evidence="2">pJD12</plasmid>
    </source>
</reference>
<proteinExistence type="predicted"/>
<organism evidence="2">
    <name type="scientific">Micrococcus sp. MG-2010-D12</name>
    <dbReference type="NCBI Taxonomy" id="936902"/>
    <lineage>
        <taxon>Bacteria</taxon>
        <taxon>Bacillati</taxon>
        <taxon>Actinomycetota</taxon>
        <taxon>Actinomycetes</taxon>
        <taxon>Micrococcales</taxon>
        <taxon>Micrococcaceae</taxon>
        <taxon>Micrococcus</taxon>
    </lineage>
</organism>
<sequence length="259" mass="28109">MSDPAQLSPAELVTRVRSAYGLTWAELGAAMNRSPRMMQKIARGETSGESYRDALTELHETGAVSKAPRRRRNAAGKLVPVRAKRGAKKPTVVPKDTRRGPSLTRHSTTTTHLPDGNRIVRIQLPKTVGSPERGAGLHAARMSIVNVARGARHQDKRVHIRATVDIGGGRTRTFDVGSKGGYLAADVVSDVRDRNGGDMGGWIASQMGDRYARDAVTQGQLVGLSVTSFNAVRSKEERVAQDEAGARRWGRRGGRTRWG</sequence>
<dbReference type="RefSeq" id="WP_087114233.1">
    <property type="nucleotide sequence ID" value="NZ_KR152226.1"/>
</dbReference>
<name>A0A0F6YRC1_9MICC</name>
<feature type="region of interest" description="Disordered" evidence="1">
    <location>
        <begin position="85"/>
        <end position="113"/>
    </location>
</feature>
<gene>
    <name evidence="2" type="ORF">pJD12_340</name>
</gene>
<accession>A0A0F6YRC1</accession>